<dbReference type="GO" id="GO:0003677">
    <property type="term" value="F:DNA binding"/>
    <property type="evidence" value="ECO:0007669"/>
    <property type="project" value="InterPro"/>
</dbReference>
<name>A0A1Z3HL39_9CYAN</name>
<dbReference type="KEGG" id="hhg:XM38_019700"/>
<reference evidence="2 3" key="1">
    <citation type="journal article" date="2016" name="Biochim. Biophys. Acta">
        <title>Characterization of red-shifted phycobilisomes isolated from the chlorophyll f-containing cyanobacterium Halomicronema hongdechloris.</title>
        <authorList>
            <person name="Li Y."/>
            <person name="Lin Y."/>
            <person name="Garvey C.J."/>
            <person name="Birch D."/>
            <person name="Corkery R.W."/>
            <person name="Loughlin P.C."/>
            <person name="Scheer H."/>
            <person name="Willows R.D."/>
            <person name="Chen M."/>
        </authorList>
    </citation>
    <scope>NUCLEOTIDE SEQUENCE [LARGE SCALE GENOMIC DNA]</scope>
    <source>
        <strain evidence="2 3">C2206</strain>
    </source>
</reference>
<evidence type="ECO:0000313" key="2">
    <source>
        <dbReference type="EMBL" id="ASC71021.1"/>
    </source>
</evidence>
<dbReference type="OrthoDB" id="574542at2"/>
<gene>
    <name evidence="2" type="ORF">XM38_019700</name>
</gene>
<dbReference type="PANTHER" id="PTHR33055">
    <property type="entry name" value="TRANSPOSASE FOR INSERTION SEQUENCE ELEMENT IS1111A"/>
    <property type="match status" value="1"/>
</dbReference>
<dbReference type="PANTHER" id="PTHR33055:SF3">
    <property type="entry name" value="PUTATIVE TRANSPOSASE FOR IS117-RELATED"/>
    <property type="match status" value="1"/>
</dbReference>
<keyword evidence="3" id="KW-1185">Reference proteome</keyword>
<evidence type="ECO:0000313" key="3">
    <source>
        <dbReference type="Proteomes" id="UP000191901"/>
    </source>
</evidence>
<dbReference type="GO" id="GO:0006313">
    <property type="term" value="P:DNA transposition"/>
    <property type="evidence" value="ECO:0007669"/>
    <property type="project" value="InterPro"/>
</dbReference>
<sequence>MAKSPKLCKYADLSRFSNARQLAAYCGLTPRDKQSGTSVKKRPCLSKVGNARLRKALFMPAVCATRYNPELKAFYERLLKRGKSKMAAVGAVMRKLLHIVYGVLKHRSPFERTFENSAESPAG</sequence>
<dbReference type="RefSeq" id="WP_080813649.1">
    <property type="nucleotide sequence ID" value="NZ_CP021983.2"/>
</dbReference>
<dbReference type="InterPro" id="IPR003346">
    <property type="entry name" value="Transposase_20"/>
</dbReference>
<protein>
    <submittedName>
        <fullName evidence="2">Insertion element IS900 uncharacterized 42 kDa protein</fullName>
    </submittedName>
</protein>
<dbReference type="EMBL" id="CP021983">
    <property type="protein sequence ID" value="ASC71021.1"/>
    <property type="molecule type" value="Genomic_DNA"/>
</dbReference>
<organism evidence="2 3">
    <name type="scientific">Halomicronema hongdechloris C2206</name>
    <dbReference type="NCBI Taxonomy" id="1641165"/>
    <lineage>
        <taxon>Bacteria</taxon>
        <taxon>Bacillati</taxon>
        <taxon>Cyanobacteriota</taxon>
        <taxon>Cyanophyceae</taxon>
        <taxon>Nodosilineales</taxon>
        <taxon>Nodosilineaceae</taxon>
        <taxon>Halomicronema</taxon>
    </lineage>
</organism>
<feature type="domain" description="Transposase IS116/IS110/IS902 C-terminal" evidence="1">
    <location>
        <begin position="8"/>
        <end position="76"/>
    </location>
</feature>
<accession>A0A1Z3HL39</accession>
<dbReference type="Pfam" id="PF02371">
    <property type="entry name" value="Transposase_20"/>
    <property type="match status" value="1"/>
</dbReference>
<dbReference type="GO" id="GO:0004803">
    <property type="term" value="F:transposase activity"/>
    <property type="evidence" value="ECO:0007669"/>
    <property type="project" value="InterPro"/>
</dbReference>
<dbReference type="Proteomes" id="UP000191901">
    <property type="component" value="Chromosome"/>
</dbReference>
<evidence type="ECO:0000259" key="1">
    <source>
        <dbReference type="Pfam" id="PF02371"/>
    </source>
</evidence>
<dbReference type="AlphaFoldDB" id="A0A1Z3HL39"/>
<dbReference type="InterPro" id="IPR047650">
    <property type="entry name" value="Transpos_IS110"/>
</dbReference>
<proteinExistence type="predicted"/>